<evidence type="ECO:0000256" key="4">
    <source>
        <dbReference type="ARBA" id="ARBA00022691"/>
    </source>
</evidence>
<evidence type="ECO:0000256" key="5">
    <source>
        <dbReference type="ARBA" id="ARBA00047942"/>
    </source>
</evidence>
<keyword evidence="2 7" id="KW-0489">Methyltransferase</keyword>
<keyword evidence="8" id="KW-1185">Reference proteome</keyword>
<accession>A0ABW6IGZ6</accession>
<dbReference type="SUPFAM" id="SSF53335">
    <property type="entry name" value="S-adenosyl-L-methionine-dependent methyltransferases"/>
    <property type="match status" value="1"/>
</dbReference>
<evidence type="ECO:0000313" key="8">
    <source>
        <dbReference type="Proteomes" id="UP001600165"/>
    </source>
</evidence>
<name>A0ABW6IGZ6_9CYAN</name>
<evidence type="ECO:0000313" key="7">
    <source>
        <dbReference type="EMBL" id="MFE4106942.1"/>
    </source>
</evidence>
<dbReference type="InterPro" id="IPR050953">
    <property type="entry name" value="N4_N6_ade-DNA_methylase"/>
</dbReference>
<proteinExistence type="predicted"/>
<evidence type="ECO:0000259" key="6">
    <source>
        <dbReference type="Pfam" id="PF07669"/>
    </source>
</evidence>
<dbReference type="Gene3D" id="3.40.50.150">
    <property type="entry name" value="Vaccinia Virus protein VP39"/>
    <property type="match status" value="2"/>
</dbReference>
<keyword evidence="4" id="KW-0949">S-adenosyl-L-methionine</keyword>
<evidence type="ECO:0000256" key="2">
    <source>
        <dbReference type="ARBA" id="ARBA00022603"/>
    </source>
</evidence>
<dbReference type="EC" id="2.1.1.72" evidence="1"/>
<gene>
    <name evidence="7" type="ORF">ACFVKH_11675</name>
</gene>
<keyword evidence="3" id="KW-0808">Transferase</keyword>
<dbReference type="GO" id="GO:0008168">
    <property type="term" value="F:methyltransferase activity"/>
    <property type="evidence" value="ECO:0007669"/>
    <property type="project" value="UniProtKB-KW"/>
</dbReference>
<dbReference type="Pfam" id="PF07669">
    <property type="entry name" value="Eco57I"/>
    <property type="match status" value="1"/>
</dbReference>
<dbReference type="GO" id="GO:0032259">
    <property type="term" value="P:methylation"/>
    <property type="evidence" value="ECO:0007669"/>
    <property type="project" value="UniProtKB-KW"/>
</dbReference>
<comment type="catalytic activity">
    <reaction evidence="5">
        <text>a 2'-deoxyadenosine in DNA + S-adenosyl-L-methionine = an N(6)-methyl-2'-deoxyadenosine in DNA + S-adenosyl-L-homocysteine + H(+)</text>
        <dbReference type="Rhea" id="RHEA:15197"/>
        <dbReference type="Rhea" id="RHEA-COMP:12418"/>
        <dbReference type="Rhea" id="RHEA-COMP:12419"/>
        <dbReference type="ChEBI" id="CHEBI:15378"/>
        <dbReference type="ChEBI" id="CHEBI:57856"/>
        <dbReference type="ChEBI" id="CHEBI:59789"/>
        <dbReference type="ChEBI" id="CHEBI:90615"/>
        <dbReference type="ChEBI" id="CHEBI:90616"/>
        <dbReference type="EC" id="2.1.1.72"/>
    </reaction>
</comment>
<feature type="domain" description="Type II methyltransferase M.TaqI-like" evidence="6">
    <location>
        <begin position="307"/>
        <end position="517"/>
    </location>
</feature>
<dbReference type="PANTHER" id="PTHR33841:SF1">
    <property type="entry name" value="DNA METHYLTRANSFERASE A"/>
    <property type="match status" value="1"/>
</dbReference>
<evidence type="ECO:0000256" key="1">
    <source>
        <dbReference type="ARBA" id="ARBA00011900"/>
    </source>
</evidence>
<comment type="caution">
    <text evidence="7">The sequence shown here is derived from an EMBL/GenBank/DDBJ whole genome shotgun (WGS) entry which is preliminary data.</text>
</comment>
<organism evidence="7 8">
    <name type="scientific">Almyronema epifaneia S1</name>
    <dbReference type="NCBI Taxonomy" id="2991925"/>
    <lineage>
        <taxon>Bacteria</taxon>
        <taxon>Bacillati</taxon>
        <taxon>Cyanobacteriota</taxon>
        <taxon>Cyanophyceae</taxon>
        <taxon>Nodosilineales</taxon>
        <taxon>Nodosilineaceae</taxon>
        <taxon>Almyronema</taxon>
        <taxon>Almyronema epifaneia</taxon>
    </lineage>
</organism>
<evidence type="ECO:0000256" key="3">
    <source>
        <dbReference type="ARBA" id="ARBA00022679"/>
    </source>
</evidence>
<reference evidence="7 8" key="1">
    <citation type="submission" date="2024-10" db="EMBL/GenBank/DDBJ databases">
        <authorList>
            <person name="Ratan Roy A."/>
            <person name="Morales Sandoval P.H."/>
            <person name="De Los Santos Villalobos S."/>
            <person name="Chakraborty S."/>
            <person name="Mukherjee J."/>
        </authorList>
    </citation>
    <scope>NUCLEOTIDE SEQUENCE [LARGE SCALE GENOMIC DNA]</scope>
    <source>
        <strain evidence="7 8">S1</strain>
    </source>
</reference>
<dbReference type="RefSeq" id="WP_377965182.1">
    <property type="nucleotide sequence ID" value="NZ_JBHZOL010000075.1"/>
</dbReference>
<dbReference type="PANTHER" id="PTHR33841">
    <property type="entry name" value="DNA METHYLTRANSFERASE YEEA-RELATED"/>
    <property type="match status" value="1"/>
</dbReference>
<sequence length="681" mass="77901">MDNSFAFEKRYEEFESQHAHLVAGLEGIADLKERRWYATVLLGRLILIYLLQRRGFIGDGDEWYLQNKLGQSQQRGAHQFYTQFLQVLFFQGFCLPTNERPAEVTRLLGQVPYLGSSLFWPHWLEEQYPDLKIGDRVFEGLLSWLSENPWHLSETPLPEQQPAAIDLRQLAQMFEQFWQAQQFNRFYLQPEVWAALWQRSLSGFIVQQVNQQLQTTFTTLADLRNGLNEPVCEYLVQGILPQLSVLDPACGTGSGLLVALQLLVEIYQPVVTYAQKTRSPQLKTWVKTWGLDLATSAYSLKKWLLSQCLYGIDRSELAVEIARLQLLLSLMASAPTVSAIEPLPHLDFNIAAGDALVGFVSVDEAGFDEIPPLSSGRRRRSPVALQGNLLQPLAAETYRMILAEKNISLEHYRDQTSLMAEVGSVPRYVQAEFLRDRIDELNQQAQAKLNQLLLNDFSQKHGIQYRFSQGKWQKRLLNQADMAVLNPIHWGFQFQQILSRQGGFAVILGHPPWGAIGPTAESFCQEYATLLAQEQISPPDFLKQKKPYLDNQAIATAWQQYESRFGYVNEYLRVSEQYRHQNVGKSFRKRLSQELLYLERCCDLLRPDGFCTLLLPAHMPHEADAQPVLKALLQQTQLDPIVIYRNDPAWFVGLKPTFQFCLLTFQKGGSTAQVTVIDQRG</sequence>
<dbReference type="InterPro" id="IPR029063">
    <property type="entry name" value="SAM-dependent_MTases_sf"/>
</dbReference>
<dbReference type="Proteomes" id="UP001600165">
    <property type="component" value="Unassembled WGS sequence"/>
</dbReference>
<protein>
    <recommendedName>
        <fullName evidence="1">site-specific DNA-methyltransferase (adenine-specific)</fullName>
        <ecNumber evidence="1">2.1.1.72</ecNumber>
    </recommendedName>
</protein>
<dbReference type="EMBL" id="JBHZOL010000075">
    <property type="protein sequence ID" value="MFE4106942.1"/>
    <property type="molecule type" value="Genomic_DNA"/>
</dbReference>
<dbReference type="InterPro" id="IPR011639">
    <property type="entry name" value="MethylTrfase_TaqI-like_dom"/>
</dbReference>